<sequence length="63" mass="6977">MHPCLTNAEDDNSRGKEGLGCHNVNTKVKGNETYKCGCSKSGSQVNVNIVNYKIEYKTYNYAS</sequence>
<organism evidence="1 2">
    <name type="scientific">Racocetra persica</name>
    <dbReference type="NCBI Taxonomy" id="160502"/>
    <lineage>
        <taxon>Eukaryota</taxon>
        <taxon>Fungi</taxon>
        <taxon>Fungi incertae sedis</taxon>
        <taxon>Mucoromycota</taxon>
        <taxon>Glomeromycotina</taxon>
        <taxon>Glomeromycetes</taxon>
        <taxon>Diversisporales</taxon>
        <taxon>Gigasporaceae</taxon>
        <taxon>Racocetra</taxon>
    </lineage>
</organism>
<gene>
    <name evidence="1" type="ORF">RPERSI_LOCUS10036</name>
</gene>
<dbReference type="Proteomes" id="UP000789920">
    <property type="component" value="Unassembled WGS sequence"/>
</dbReference>
<keyword evidence="2" id="KW-1185">Reference proteome</keyword>
<dbReference type="EMBL" id="CAJVQC010019442">
    <property type="protein sequence ID" value="CAG8701263.1"/>
    <property type="molecule type" value="Genomic_DNA"/>
</dbReference>
<accession>A0ACA9PE76</accession>
<evidence type="ECO:0000313" key="2">
    <source>
        <dbReference type="Proteomes" id="UP000789920"/>
    </source>
</evidence>
<proteinExistence type="predicted"/>
<name>A0ACA9PE76_9GLOM</name>
<comment type="caution">
    <text evidence="1">The sequence shown here is derived from an EMBL/GenBank/DDBJ whole genome shotgun (WGS) entry which is preliminary data.</text>
</comment>
<protein>
    <submittedName>
        <fullName evidence="1">14353_t:CDS:1</fullName>
    </submittedName>
</protein>
<evidence type="ECO:0000313" key="1">
    <source>
        <dbReference type="EMBL" id="CAG8701263.1"/>
    </source>
</evidence>
<reference evidence="1" key="1">
    <citation type="submission" date="2021-06" db="EMBL/GenBank/DDBJ databases">
        <authorList>
            <person name="Kallberg Y."/>
            <person name="Tangrot J."/>
            <person name="Rosling A."/>
        </authorList>
    </citation>
    <scope>NUCLEOTIDE SEQUENCE</scope>
    <source>
        <strain evidence="1">MA461A</strain>
    </source>
</reference>